<evidence type="ECO:0000313" key="3">
    <source>
        <dbReference type="Proteomes" id="UP000005666"/>
    </source>
</evidence>
<evidence type="ECO:0000256" key="1">
    <source>
        <dbReference type="SAM" id="MobiDB-lite"/>
    </source>
</evidence>
<dbReference type="HOGENOM" id="CLU_058084_1_0_1"/>
<accession>G8BX34</accession>
<gene>
    <name evidence="2" type="primary">TPHA0H01310</name>
    <name evidence="2" type="ordered locus">TPHA_0H01310</name>
</gene>
<keyword evidence="3" id="KW-1185">Reference proteome</keyword>
<reference evidence="2 3" key="1">
    <citation type="journal article" date="2011" name="Proc. Natl. Acad. Sci. U.S.A.">
        <title>Evolutionary erosion of yeast sex chromosomes by mating-type switching accidents.</title>
        <authorList>
            <person name="Gordon J.L."/>
            <person name="Armisen D."/>
            <person name="Proux-Wera E."/>
            <person name="Oheigeartaigh S.S."/>
            <person name="Byrne K.P."/>
            <person name="Wolfe K.H."/>
        </authorList>
    </citation>
    <scope>NUCLEOTIDE SEQUENCE [LARGE SCALE GENOMIC DNA]</scope>
    <source>
        <strain evidence="3">ATCC 24235 / CBS 4417 / NBRC 1672 / NRRL Y-8282 / UCD 70-5</strain>
    </source>
</reference>
<dbReference type="Proteomes" id="UP000005666">
    <property type="component" value="Chromosome 8"/>
</dbReference>
<protein>
    <submittedName>
        <fullName evidence="2">Uncharacterized protein</fullName>
    </submittedName>
</protein>
<dbReference type="EMBL" id="HE612863">
    <property type="protein sequence ID" value="CCE64338.1"/>
    <property type="molecule type" value="Genomic_DNA"/>
</dbReference>
<name>G8BX34_TETPH</name>
<dbReference type="KEGG" id="tpf:TPHA_0H01310"/>
<dbReference type="OMA" id="INWNKDT"/>
<dbReference type="GeneID" id="11533903"/>
<dbReference type="eggNOG" id="ENOG502RYV2">
    <property type="taxonomic scope" value="Eukaryota"/>
</dbReference>
<organism evidence="2 3">
    <name type="scientific">Tetrapisispora phaffii (strain ATCC 24235 / CBS 4417 / NBRC 1672 / NRRL Y-8282 / UCD 70-5)</name>
    <name type="common">Yeast</name>
    <name type="synonym">Fabospora phaffii</name>
    <dbReference type="NCBI Taxonomy" id="1071381"/>
    <lineage>
        <taxon>Eukaryota</taxon>
        <taxon>Fungi</taxon>
        <taxon>Dikarya</taxon>
        <taxon>Ascomycota</taxon>
        <taxon>Saccharomycotina</taxon>
        <taxon>Saccharomycetes</taxon>
        <taxon>Saccharomycetales</taxon>
        <taxon>Saccharomycetaceae</taxon>
        <taxon>Tetrapisispora</taxon>
    </lineage>
</organism>
<dbReference type="OrthoDB" id="5563539at2759"/>
<dbReference type="RefSeq" id="XP_003686772.1">
    <property type="nucleotide sequence ID" value="XM_003686724.1"/>
</dbReference>
<proteinExistence type="predicted"/>
<evidence type="ECO:0000313" key="2">
    <source>
        <dbReference type="EMBL" id="CCE64338.1"/>
    </source>
</evidence>
<feature type="compositionally biased region" description="Low complexity" evidence="1">
    <location>
        <begin position="182"/>
        <end position="198"/>
    </location>
</feature>
<feature type="region of interest" description="Disordered" evidence="1">
    <location>
        <begin position="182"/>
        <end position="207"/>
    </location>
</feature>
<dbReference type="AlphaFoldDB" id="G8BX34"/>
<sequence length="248" mass="29077">MVPQSYDDIIITPKNVKILNNLSDYSQTALDYFSYDFKTIEFEQCWSLLKNYSSFNFETKLIDGKRIRLPSCSLEDKFDYDLYLKRLHHCVWRRWSMSLKNSNNNLIDPLSINWNKENDLTVLYGPDFYSTEKDSLLKKNTPPLKNITNKHLEAVMTHIQHLHLKSKGKLFTEDIPEELEYSSDSRSSISSGSSSGSGAIFDNSHEQQQSRLNKKSKLLNFNDFVVRWDIDENGLCYESHNYINDLRF</sequence>